<dbReference type="AlphaFoldDB" id="A0A6A2XE50"/>
<comment type="similarity">
    <text evidence="1">Belongs to the IAA-amido conjugating enzyme family.</text>
</comment>
<reference evidence="6" key="1">
    <citation type="submission" date="2019-09" db="EMBL/GenBank/DDBJ databases">
        <title>Draft genome information of white flower Hibiscus syriacus.</title>
        <authorList>
            <person name="Kim Y.-M."/>
        </authorList>
    </citation>
    <scope>NUCLEOTIDE SEQUENCE [LARGE SCALE GENOMIC DNA]</scope>
    <source>
        <strain evidence="6">YM2019G1</strain>
    </source>
</reference>
<feature type="transmembrane region" description="Helical" evidence="3">
    <location>
        <begin position="135"/>
        <end position="160"/>
    </location>
</feature>
<keyword evidence="2" id="KW-0436">Ligase</keyword>
<evidence type="ECO:0000256" key="1">
    <source>
        <dbReference type="ARBA" id="ARBA00008068"/>
    </source>
</evidence>
<evidence type="ECO:0000259" key="4">
    <source>
        <dbReference type="Pfam" id="PF23571"/>
    </source>
</evidence>
<dbReference type="InterPro" id="IPR004993">
    <property type="entry name" value="GH3"/>
</dbReference>
<evidence type="ECO:0000256" key="2">
    <source>
        <dbReference type="ARBA" id="ARBA00022598"/>
    </source>
</evidence>
<dbReference type="PANTHER" id="PTHR31901:SF57">
    <property type="entry name" value="INDOLE-3-ACETIC ACID-AMIDO SYNTHETASE GH3.17-LIKE ISOFORM X3"/>
    <property type="match status" value="1"/>
</dbReference>
<gene>
    <name evidence="6" type="ORF">F3Y22_tig00111779pilonHSYRG00144</name>
</gene>
<feature type="domain" description="GH3 C-terminal" evidence="5">
    <location>
        <begin position="461"/>
        <end position="582"/>
    </location>
</feature>
<dbReference type="Proteomes" id="UP000436088">
    <property type="component" value="Unassembled WGS sequence"/>
</dbReference>
<evidence type="ECO:0000313" key="6">
    <source>
        <dbReference type="EMBL" id="KAE8673578.1"/>
    </source>
</evidence>
<comment type="caution">
    <text evidence="6">The sequence shown here is derived from an EMBL/GenBank/DDBJ whole genome shotgun (WGS) entry which is preliminary data.</text>
</comment>
<keyword evidence="7" id="KW-1185">Reference proteome</keyword>
<evidence type="ECO:0000313" key="7">
    <source>
        <dbReference type="Proteomes" id="UP000436088"/>
    </source>
</evidence>
<evidence type="ECO:0000256" key="3">
    <source>
        <dbReference type="SAM" id="Phobius"/>
    </source>
</evidence>
<dbReference type="Pfam" id="PF03321">
    <property type="entry name" value="GH3"/>
    <property type="match status" value="3"/>
</dbReference>
<dbReference type="PANTHER" id="PTHR31901">
    <property type="entry name" value="GH3 DOMAIN-CONTAINING PROTEIN"/>
    <property type="match status" value="1"/>
</dbReference>
<keyword evidence="3" id="KW-0472">Membrane</keyword>
<dbReference type="InterPro" id="IPR055377">
    <property type="entry name" value="GH3_M"/>
</dbReference>
<organism evidence="6 7">
    <name type="scientific">Hibiscus syriacus</name>
    <name type="common">Rose of Sharon</name>
    <dbReference type="NCBI Taxonomy" id="106335"/>
    <lineage>
        <taxon>Eukaryota</taxon>
        <taxon>Viridiplantae</taxon>
        <taxon>Streptophyta</taxon>
        <taxon>Embryophyta</taxon>
        <taxon>Tracheophyta</taxon>
        <taxon>Spermatophyta</taxon>
        <taxon>Magnoliopsida</taxon>
        <taxon>eudicotyledons</taxon>
        <taxon>Gunneridae</taxon>
        <taxon>Pentapetalae</taxon>
        <taxon>rosids</taxon>
        <taxon>malvids</taxon>
        <taxon>Malvales</taxon>
        <taxon>Malvaceae</taxon>
        <taxon>Malvoideae</taxon>
        <taxon>Hibiscus</taxon>
    </lineage>
</organism>
<keyword evidence="3" id="KW-0812">Transmembrane</keyword>
<dbReference type="GO" id="GO:0005737">
    <property type="term" value="C:cytoplasm"/>
    <property type="evidence" value="ECO:0007669"/>
    <property type="project" value="TreeGrafter"/>
</dbReference>
<dbReference type="EMBL" id="VEPZ02001425">
    <property type="protein sequence ID" value="KAE8673578.1"/>
    <property type="molecule type" value="Genomic_DNA"/>
</dbReference>
<name>A0A6A2XE50_HIBSY</name>
<accession>A0A6A2XE50</accession>
<dbReference type="GO" id="GO:0016881">
    <property type="term" value="F:acid-amino acid ligase activity"/>
    <property type="evidence" value="ECO:0007669"/>
    <property type="project" value="TreeGrafter"/>
</dbReference>
<dbReference type="InterPro" id="IPR055378">
    <property type="entry name" value="GH3_C"/>
</dbReference>
<sequence>MATNDYESGLNLLEELTTNAQQIQDQLLGEMLRENAGTEYLRRFLHGQTDKQLFKKNVPIVAYEDLKPYIDRIASGEASSDILLAAPITGFFRRQGISLPSLCGKPKLIPVISETDNFTAMFGNLFRSVMKNCGCGCVTVLVVFIVVMNIIDDIVFFFAVSDSLSSGHYSVTLPLFESFAKGMHMGDIDKAGKRMELMFTKPELETPSGLKASAASTRVYNASSFRAILPKLYTSPFETIVCRDTRQSIDRITDSGCRNAASLILKPNPELADLIENICSFNSWDGIIRKLWPKTKYIGAVCTGSMMQYTAELEFYCGGLPLVSGFYGCSEGALGINLDPLCKPSDVLYTFLPIEVYYEFIPIKDECVMESRNQVEFSGVSHKESIEASSNGEDTEPVELVNVKPGQCYELLVTSSSGLYRYRVGDVVMVTGFYNNTPQFRFVGRQNVALAVDWEKTSEADLLKAVTEAKTLLDPIGFILTEFTSYSDTSSTPGHYVILWELKPKEGNDCNEVDPKVMEECCSRIEDSLHFTYRLYRKENIIAALEIRVVKQGTFEALMDYFVSQGASLSQYKTPICLKSEEALEILDSRVIAKFFSPTTPI</sequence>
<proteinExistence type="inferred from homology"/>
<protein>
    <submittedName>
        <fullName evidence="6">Indole-3-acetic acid-amido synthetase GH3.17</fullName>
    </submittedName>
</protein>
<dbReference type="Pfam" id="PF23572">
    <property type="entry name" value="GH3_C"/>
    <property type="match status" value="1"/>
</dbReference>
<dbReference type="Pfam" id="PF23571">
    <property type="entry name" value="GH3_M"/>
    <property type="match status" value="1"/>
</dbReference>
<feature type="domain" description="GH3 middle" evidence="4">
    <location>
        <begin position="349"/>
        <end position="445"/>
    </location>
</feature>
<keyword evidence="3" id="KW-1133">Transmembrane helix</keyword>
<evidence type="ECO:0000259" key="5">
    <source>
        <dbReference type="Pfam" id="PF23572"/>
    </source>
</evidence>